<organism evidence="6 7">
    <name type="scientific">Duganella callida</name>
    <dbReference type="NCBI Taxonomy" id="2561932"/>
    <lineage>
        <taxon>Bacteria</taxon>
        <taxon>Pseudomonadati</taxon>
        <taxon>Pseudomonadota</taxon>
        <taxon>Betaproteobacteria</taxon>
        <taxon>Burkholderiales</taxon>
        <taxon>Oxalobacteraceae</taxon>
        <taxon>Telluria group</taxon>
        <taxon>Duganella</taxon>
    </lineage>
</organism>
<dbReference type="InterPro" id="IPR043128">
    <property type="entry name" value="Rev_trsase/Diguanyl_cyclase"/>
</dbReference>
<dbReference type="PROSITE" id="PS50887">
    <property type="entry name" value="GGDEF"/>
    <property type="match status" value="1"/>
</dbReference>
<keyword evidence="7" id="KW-1185">Reference proteome</keyword>
<dbReference type="Proteomes" id="UP000297729">
    <property type="component" value="Unassembled WGS sequence"/>
</dbReference>
<evidence type="ECO:0000256" key="1">
    <source>
        <dbReference type="ARBA" id="ARBA00012528"/>
    </source>
</evidence>
<dbReference type="NCBIfam" id="TIGR00254">
    <property type="entry name" value="GGDEF"/>
    <property type="match status" value="1"/>
</dbReference>
<dbReference type="SUPFAM" id="SSF63829">
    <property type="entry name" value="Calcium-dependent phosphotriesterase"/>
    <property type="match status" value="2"/>
</dbReference>
<dbReference type="InterPro" id="IPR011110">
    <property type="entry name" value="Reg_prop"/>
</dbReference>
<dbReference type="Gene3D" id="2.60.40.10">
    <property type="entry name" value="Immunoglobulins"/>
    <property type="match status" value="1"/>
</dbReference>
<dbReference type="GO" id="GO:0005886">
    <property type="term" value="C:plasma membrane"/>
    <property type="evidence" value="ECO:0007669"/>
    <property type="project" value="TreeGrafter"/>
</dbReference>
<reference evidence="6 7" key="1">
    <citation type="submission" date="2019-03" db="EMBL/GenBank/DDBJ databases">
        <title>Draft Genome Sequence of Duganella callidus sp. nov., a Novel Duganella Species Isolated from Cultivated Soil.</title>
        <authorList>
            <person name="Raths R."/>
            <person name="Peta V."/>
            <person name="Bucking H."/>
        </authorList>
    </citation>
    <scope>NUCLEOTIDE SEQUENCE [LARGE SCALE GENOMIC DNA]</scope>
    <source>
        <strain evidence="6 7">DN04</strain>
    </source>
</reference>
<name>A0A4Y9S9Q8_9BURK</name>
<evidence type="ECO:0000313" key="6">
    <source>
        <dbReference type="EMBL" id="TFW17261.1"/>
    </source>
</evidence>
<feature type="signal peptide" evidence="4">
    <location>
        <begin position="1"/>
        <end position="20"/>
    </location>
</feature>
<dbReference type="SMART" id="SM00267">
    <property type="entry name" value="GGDEF"/>
    <property type="match status" value="1"/>
</dbReference>
<dbReference type="Gene3D" id="2.130.10.10">
    <property type="entry name" value="YVTN repeat-like/Quinoprotein amine dehydrogenase"/>
    <property type="match status" value="2"/>
</dbReference>
<dbReference type="GO" id="GO:0052621">
    <property type="term" value="F:diguanylate cyclase activity"/>
    <property type="evidence" value="ECO:0007669"/>
    <property type="project" value="UniProtKB-EC"/>
</dbReference>
<dbReference type="PANTHER" id="PTHR45138">
    <property type="entry name" value="REGULATORY COMPONENTS OF SENSORY TRANSDUCTION SYSTEM"/>
    <property type="match status" value="1"/>
</dbReference>
<dbReference type="EC" id="2.7.7.65" evidence="1"/>
<dbReference type="InterPro" id="IPR050469">
    <property type="entry name" value="Diguanylate_Cyclase"/>
</dbReference>
<evidence type="ECO:0000259" key="5">
    <source>
        <dbReference type="PROSITE" id="PS50887"/>
    </source>
</evidence>
<accession>A0A4Y9S9Q8</accession>
<feature type="domain" description="GGDEF" evidence="5">
    <location>
        <begin position="823"/>
        <end position="959"/>
    </location>
</feature>
<dbReference type="PANTHER" id="PTHR45138:SF9">
    <property type="entry name" value="DIGUANYLATE CYCLASE DGCM-RELATED"/>
    <property type="match status" value="1"/>
</dbReference>
<gene>
    <name evidence="6" type="ORF">E4L98_21055</name>
</gene>
<dbReference type="Pfam" id="PF07494">
    <property type="entry name" value="Reg_prop"/>
    <property type="match status" value="1"/>
</dbReference>
<evidence type="ECO:0000256" key="2">
    <source>
        <dbReference type="ARBA" id="ARBA00034247"/>
    </source>
</evidence>
<dbReference type="Pfam" id="PF07495">
    <property type="entry name" value="Y_Y_Y"/>
    <property type="match status" value="1"/>
</dbReference>
<feature type="chain" id="PRO_5021415827" description="diguanylate cyclase" evidence="4">
    <location>
        <begin position="21"/>
        <end position="993"/>
    </location>
</feature>
<dbReference type="RefSeq" id="WP_135203505.1">
    <property type="nucleotide sequence ID" value="NZ_SPVG01000210.1"/>
</dbReference>
<proteinExistence type="predicted"/>
<dbReference type="SUPFAM" id="SSF55073">
    <property type="entry name" value="Nucleotide cyclase"/>
    <property type="match status" value="1"/>
</dbReference>
<dbReference type="AlphaFoldDB" id="A0A4Y9S9Q8"/>
<dbReference type="InterPro" id="IPR011123">
    <property type="entry name" value="Y_Y_Y"/>
</dbReference>
<dbReference type="InterPro" id="IPR029787">
    <property type="entry name" value="Nucleotide_cyclase"/>
</dbReference>
<evidence type="ECO:0000313" key="7">
    <source>
        <dbReference type="Proteomes" id="UP000297729"/>
    </source>
</evidence>
<dbReference type="GO" id="GO:0043709">
    <property type="term" value="P:cell adhesion involved in single-species biofilm formation"/>
    <property type="evidence" value="ECO:0007669"/>
    <property type="project" value="TreeGrafter"/>
</dbReference>
<dbReference type="Pfam" id="PF00990">
    <property type="entry name" value="GGDEF"/>
    <property type="match status" value="1"/>
</dbReference>
<comment type="catalytic activity">
    <reaction evidence="2">
        <text>2 GTP = 3',3'-c-di-GMP + 2 diphosphate</text>
        <dbReference type="Rhea" id="RHEA:24898"/>
        <dbReference type="ChEBI" id="CHEBI:33019"/>
        <dbReference type="ChEBI" id="CHEBI:37565"/>
        <dbReference type="ChEBI" id="CHEBI:58805"/>
        <dbReference type="EC" id="2.7.7.65"/>
    </reaction>
</comment>
<dbReference type="InterPro" id="IPR000160">
    <property type="entry name" value="GGDEF_dom"/>
</dbReference>
<sequence length="993" mass="109192">MRLFRVIAMLALLWSGYCCAAVPAPDLDSYHFRSWMIEQGLPQITVNGIHRDARGALWIATEKGLVRSYGTDMEVFRSADTPALGANWIQLLLPAVADSRLFIATQKNLSWWDGAAFHPIPGSEQLGTARQLAVGADGKLWILADHLSSWDGQCLHTYTELLPAFTALALNGAEPTLADKEGRLWTLRAGKLAELPLRWSEGAAIRQLQWRKAQLWLGTTQGLYLWQPDGGVPARQIGADTAAVDQLSLDKEQHLWVMAGGGLRVFDGERNVATLPADAPSALSTARIVMAEDLDHFWIGARTLGLRYYWNGATRTLQPEANGEPLQTWSYVPTSHGLLVGTNQGVWRTDGERMEPFYTAPELKGQVAYSMLEDSGKHLWIGTRNGLFILEQGKLQRVDQLEGIQVSTLFQRSDGQLLAATAQGLYAVDGATRTATRLFRSQLPGTVSTMYETRDGALWIGSANGLWRWQGGQMQPQAAAALGQALITALTGYGKTGVLAGTYQHGIHAVEGGKHRGWLRANGMPSDGVGSLAWHDGWFWASYVDGVFRFQLPPEDSNAAPVAQVIYTDLGNAPGRNRIRCCNGMGRDKGYLAAPYFWTASLAGAVRTRLDVPPPTLPQVFMRKADVDGDVHDLASGALRLAPEQRALEIGFEALEFQLPERLKYRYRMPPLQPEWRQTGARHTAYFTNLPAGEFRFEAQASWDGQHWGPAGLLTLQAEPVWHERTSVRALGVVLAVLLLYGLVQLRLKQLQARSTELQREVDRQTEALRAANANLELLNQSLELASLTDPLTGLHNRRFAQQQIPAMLAGLRRRRAVPGATDVLGVMLVDLDHFKRINDSYGHDTGDVVLQGAGAALRCVIRTEDHSIRWGGEEFLLLVHGQSVEDLWAVAQRVHAALAEYAGRTVAGKVTASLGFASLPLPDGGGDEHALDFALQMADFGLYAVKNDGRNGSAYAELCASVTWPKEGALNEALHAWEREGRLRLIRRPAKQ</sequence>
<dbReference type="Gene3D" id="3.30.70.270">
    <property type="match status" value="1"/>
</dbReference>
<dbReference type="InterPro" id="IPR015943">
    <property type="entry name" value="WD40/YVTN_repeat-like_dom_sf"/>
</dbReference>
<dbReference type="GO" id="GO:1902201">
    <property type="term" value="P:negative regulation of bacterial-type flagellum-dependent cell motility"/>
    <property type="evidence" value="ECO:0007669"/>
    <property type="project" value="TreeGrafter"/>
</dbReference>
<feature type="coiled-coil region" evidence="3">
    <location>
        <begin position="741"/>
        <end position="789"/>
    </location>
</feature>
<evidence type="ECO:0000256" key="4">
    <source>
        <dbReference type="SAM" id="SignalP"/>
    </source>
</evidence>
<evidence type="ECO:0000256" key="3">
    <source>
        <dbReference type="SAM" id="Coils"/>
    </source>
</evidence>
<dbReference type="OrthoDB" id="5477914at2"/>
<comment type="caution">
    <text evidence="6">The sequence shown here is derived from an EMBL/GenBank/DDBJ whole genome shotgun (WGS) entry which is preliminary data.</text>
</comment>
<dbReference type="EMBL" id="SPVG01000210">
    <property type="protein sequence ID" value="TFW17261.1"/>
    <property type="molecule type" value="Genomic_DNA"/>
</dbReference>
<dbReference type="CDD" id="cd01949">
    <property type="entry name" value="GGDEF"/>
    <property type="match status" value="1"/>
</dbReference>
<keyword evidence="3" id="KW-0175">Coiled coil</keyword>
<keyword evidence="4" id="KW-0732">Signal</keyword>
<dbReference type="InterPro" id="IPR013783">
    <property type="entry name" value="Ig-like_fold"/>
</dbReference>
<protein>
    <recommendedName>
        <fullName evidence="1">diguanylate cyclase</fullName>
        <ecNumber evidence="1">2.7.7.65</ecNumber>
    </recommendedName>
</protein>